<evidence type="ECO:0000313" key="11">
    <source>
        <dbReference type="Proteomes" id="UP001325680"/>
    </source>
</evidence>
<evidence type="ECO:0000256" key="4">
    <source>
        <dbReference type="ARBA" id="ARBA00022692"/>
    </source>
</evidence>
<dbReference type="NCBIfam" id="TIGR04056">
    <property type="entry name" value="OMP_RagA_SusC"/>
    <property type="match status" value="1"/>
</dbReference>
<dbReference type="InterPro" id="IPR023996">
    <property type="entry name" value="TonB-dep_OMP_SusC/RagA"/>
</dbReference>
<keyword evidence="3 7" id="KW-1134">Transmembrane beta strand</keyword>
<dbReference type="InterPro" id="IPR012910">
    <property type="entry name" value="Plug_dom"/>
</dbReference>
<evidence type="ECO:0000256" key="3">
    <source>
        <dbReference type="ARBA" id="ARBA00022452"/>
    </source>
</evidence>
<dbReference type="Proteomes" id="UP001325680">
    <property type="component" value="Chromosome"/>
</dbReference>
<keyword evidence="2 7" id="KW-0813">Transport</keyword>
<protein>
    <submittedName>
        <fullName evidence="10">SusC/RagA family TonB-linked outer membrane protein</fullName>
    </submittedName>
</protein>
<keyword evidence="5 7" id="KW-0472">Membrane</keyword>
<reference evidence="10 11" key="1">
    <citation type="submission" date="2023-12" db="EMBL/GenBank/DDBJ databases">
        <title>Genome sequencing and assembly of bacterial species from a model synthetic community.</title>
        <authorList>
            <person name="Hogle S.L."/>
        </authorList>
    </citation>
    <scope>NUCLEOTIDE SEQUENCE [LARGE SCALE GENOMIC DNA]</scope>
    <source>
        <strain evidence="10 11">HAMBI_3031</strain>
    </source>
</reference>
<evidence type="ECO:0000256" key="6">
    <source>
        <dbReference type="ARBA" id="ARBA00023237"/>
    </source>
</evidence>
<gene>
    <name evidence="10" type="ORF">U0035_02360</name>
</gene>
<keyword evidence="11" id="KW-1185">Reference proteome</keyword>
<keyword evidence="8" id="KW-0732">Signal</keyword>
<sequence>MKYSSKYFRMLTWSGVAILSNWFSDANAQTADDSLNIVKMDQLGILAPAGSIKFPRQNDAVSFAELLPGTPGVQVTETGIIAAAPLLMIRGINTINLKTGPTIYIDGIPVKYSRELSSFLSNYEPTRFGFLNINDIRSINVLKDAKDLSALGGRGANGAIYLTTDRGEFGGTKIEFTANTGFLRASYKTNKMGGNQFKTYLAAYLKENGASDDDIAANPIFNPSSAPYNNNTDWVDMVTRPGRYNDYHVKLKGGSGDANYMFSVGHMGRTGTIEESKFNRTTMRFNLDYKLSSRFEISNNLSYSNTGSRYSEEGYNWGVHPFFTAVTKAPFMNSYSYNDEGVQTRLLANVDVLGKSNPLALVQNMRNSNEENRVDGIISGLWHIEKGLSLNTSLSVSYYNMRESQYRPALGIVADRNRMRQNANRNSSEFTFIWNSYLLKTGSWSGNINYKGQIGAWFETYEDKALYARKINAGTDDYETLKQGIVDSASNIRFRSNLNRLYFDGNLDFFNRLSISANVNAEGSSNFGPKGRWALYGGADLLLDLLDRSKPNQLALRAAVGRTGNNDVRGYYQDNLYYAISYFGYGGVYLGNVANELIKPEFTNAIEAGIRLSLFRRRLDIDAGYYHRTTKNLITFRNYPIELGIDPQFENSGTISAKGIELSVMGRIIDNSKITWRLYGNLSTLKNTVDQLENGDIIRSMYNVSGIAREAETIGSFYGYRIKGVFQSAADVSLKKADGTAYKPGDYIVEDLNGDGKINELDRQIIGKPLPDLYGGFGTGFRYKHISLDAGFSFAYGQDIYNSFKQQMNWMGDYSNQSPDVAGRWKSASDPGNGLSRASYGDPSSNGMAADLWVEDGGYTRLKYLTLGYDLPLKTKWTFIKGIKVNITGENLLTLTSYSGLDPEVISSSDPLLRGVDFGASPLPKSIILGVKVSL</sequence>
<dbReference type="Gene3D" id="2.40.170.20">
    <property type="entry name" value="TonB-dependent receptor, beta-barrel domain"/>
    <property type="match status" value="1"/>
</dbReference>
<proteinExistence type="inferred from homology"/>
<feature type="domain" description="TonB-dependent receptor plug" evidence="9">
    <location>
        <begin position="58"/>
        <end position="158"/>
    </location>
</feature>
<comment type="subcellular location">
    <subcellularLocation>
        <location evidence="1 7">Cell outer membrane</location>
        <topology evidence="1 7">Multi-pass membrane protein</topology>
    </subcellularLocation>
</comment>
<feature type="chain" id="PRO_5046134697" evidence="8">
    <location>
        <begin position="29"/>
        <end position="935"/>
    </location>
</feature>
<evidence type="ECO:0000256" key="5">
    <source>
        <dbReference type="ARBA" id="ARBA00023136"/>
    </source>
</evidence>
<evidence type="ECO:0000256" key="7">
    <source>
        <dbReference type="PROSITE-ProRule" id="PRU01360"/>
    </source>
</evidence>
<evidence type="ECO:0000256" key="2">
    <source>
        <dbReference type="ARBA" id="ARBA00022448"/>
    </source>
</evidence>
<keyword evidence="6 7" id="KW-0998">Cell outer membrane</keyword>
<dbReference type="InterPro" id="IPR037066">
    <property type="entry name" value="Plug_dom_sf"/>
</dbReference>
<name>A0ABZ0W6R1_9BACT</name>
<dbReference type="EMBL" id="CP139960">
    <property type="protein sequence ID" value="WQD38988.1"/>
    <property type="molecule type" value="Genomic_DNA"/>
</dbReference>
<comment type="similarity">
    <text evidence="7">Belongs to the TonB-dependent receptor family.</text>
</comment>
<dbReference type="InterPro" id="IPR039426">
    <property type="entry name" value="TonB-dep_rcpt-like"/>
</dbReference>
<dbReference type="Gene3D" id="2.170.130.10">
    <property type="entry name" value="TonB-dependent receptor, plug domain"/>
    <property type="match status" value="1"/>
</dbReference>
<evidence type="ECO:0000256" key="8">
    <source>
        <dbReference type="SAM" id="SignalP"/>
    </source>
</evidence>
<evidence type="ECO:0000259" key="9">
    <source>
        <dbReference type="Pfam" id="PF07715"/>
    </source>
</evidence>
<evidence type="ECO:0000313" key="10">
    <source>
        <dbReference type="EMBL" id="WQD38988.1"/>
    </source>
</evidence>
<feature type="signal peptide" evidence="8">
    <location>
        <begin position="1"/>
        <end position="28"/>
    </location>
</feature>
<accession>A0ABZ0W6R1</accession>
<dbReference type="InterPro" id="IPR036942">
    <property type="entry name" value="Beta-barrel_TonB_sf"/>
</dbReference>
<dbReference type="Pfam" id="PF07715">
    <property type="entry name" value="Plug"/>
    <property type="match status" value="1"/>
</dbReference>
<dbReference type="SUPFAM" id="SSF56935">
    <property type="entry name" value="Porins"/>
    <property type="match status" value="1"/>
</dbReference>
<evidence type="ECO:0000256" key="1">
    <source>
        <dbReference type="ARBA" id="ARBA00004571"/>
    </source>
</evidence>
<keyword evidence="4 7" id="KW-0812">Transmembrane</keyword>
<organism evidence="10 11">
    <name type="scientific">Niabella yanshanensis</name>
    <dbReference type="NCBI Taxonomy" id="577386"/>
    <lineage>
        <taxon>Bacteria</taxon>
        <taxon>Pseudomonadati</taxon>
        <taxon>Bacteroidota</taxon>
        <taxon>Chitinophagia</taxon>
        <taxon>Chitinophagales</taxon>
        <taxon>Chitinophagaceae</taxon>
        <taxon>Niabella</taxon>
    </lineage>
</organism>
<dbReference type="RefSeq" id="WP_114792572.1">
    <property type="nucleotide sequence ID" value="NZ_CP139960.1"/>
</dbReference>
<dbReference type="PROSITE" id="PS52016">
    <property type="entry name" value="TONB_DEPENDENT_REC_3"/>
    <property type="match status" value="1"/>
</dbReference>